<keyword evidence="2 6" id="KW-0812">Transmembrane</keyword>
<comment type="caution">
    <text evidence="7">The sequence shown here is derived from an EMBL/GenBank/DDBJ whole genome shotgun (WGS) entry which is preliminary data.</text>
</comment>
<accession>A0A8H2Y076</accession>
<dbReference type="AlphaFoldDB" id="A0A8H2Y076"/>
<keyword evidence="4 6" id="KW-0472">Membrane</keyword>
<evidence type="ECO:0000256" key="3">
    <source>
        <dbReference type="ARBA" id="ARBA00022989"/>
    </source>
</evidence>
<feature type="transmembrane region" description="Helical" evidence="6">
    <location>
        <begin position="133"/>
        <end position="158"/>
    </location>
</feature>
<feature type="transmembrane region" description="Helical" evidence="6">
    <location>
        <begin position="170"/>
        <end position="191"/>
    </location>
</feature>
<dbReference type="GO" id="GO:0016020">
    <property type="term" value="C:membrane"/>
    <property type="evidence" value="ECO:0007669"/>
    <property type="project" value="UniProtKB-SubCell"/>
</dbReference>
<feature type="transmembrane region" description="Helical" evidence="6">
    <location>
        <begin position="203"/>
        <end position="227"/>
    </location>
</feature>
<evidence type="ECO:0000256" key="4">
    <source>
        <dbReference type="ARBA" id="ARBA00023136"/>
    </source>
</evidence>
<feature type="transmembrane region" description="Helical" evidence="6">
    <location>
        <begin position="247"/>
        <end position="268"/>
    </location>
</feature>
<evidence type="ECO:0000313" key="7">
    <source>
        <dbReference type="EMBL" id="CAE6439273.1"/>
    </source>
</evidence>
<gene>
    <name evidence="7" type="ORF">RDB_LOCUS126612</name>
</gene>
<feature type="transmembrane region" description="Helical" evidence="6">
    <location>
        <begin position="82"/>
        <end position="105"/>
    </location>
</feature>
<feature type="transmembrane region" description="Helical" evidence="6">
    <location>
        <begin position="24"/>
        <end position="46"/>
    </location>
</feature>
<dbReference type="InterPro" id="IPR005178">
    <property type="entry name" value="Ostalpha/TMEM184C"/>
</dbReference>
<evidence type="ECO:0000256" key="2">
    <source>
        <dbReference type="ARBA" id="ARBA00022692"/>
    </source>
</evidence>
<name>A0A8H2Y076_9AGAM</name>
<reference evidence="7" key="1">
    <citation type="submission" date="2021-01" db="EMBL/GenBank/DDBJ databases">
        <authorList>
            <person name="Kaushik A."/>
        </authorList>
    </citation>
    <scope>NUCLEOTIDE SEQUENCE</scope>
    <source>
        <strain evidence="7">AG1-1C</strain>
    </source>
</reference>
<evidence type="ECO:0000256" key="1">
    <source>
        <dbReference type="ARBA" id="ARBA00004141"/>
    </source>
</evidence>
<dbReference type="SMART" id="SM01417">
    <property type="entry name" value="Solute_trans_a"/>
    <property type="match status" value="1"/>
</dbReference>
<evidence type="ECO:0000313" key="8">
    <source>
        <dbReference type="Proteomes" id="UP000663846"/>
    </source>
</evidence>
<dbReference type="EMBL" id="CAJMWS010000379">
    <property type="protein sequence ID" value="CAE6439273.1"/>
    <property type="molecule type" value="Genomic_DNA"/>
</dbReference>
<feature type="region of interest" description="Disordered" evidence="5">
    <location>
        <begin position="329"/>
        <end position="359"/>
    </location>
</feature>
<dbReference type="PANTHER" id="PTHR23423">
    <property type="entry name" value="ORGANIC SOLUTE TRANSPORTER-RELATED"/>
    <property type="match status" value="1"/>
</dbReference>
<feature type="compositionally biased region" description="Polar residues" evidence="5">
    <location>
        <begin position="330"/>
        <end position="339"/>
    </location>
</feature>
<evidence type="ECO:0000256" key="6">
    <source>
        <dbReference type="SAM" id="Phobius"/>
    </source>
</evidence>
<sequence>MAKTCEIDEAKGQGNPWYAGRTGWIISAAFVLALFLITCINVSRHARNYRAPKEQRQIMRILYMPLVYGSVSWLSYRFIDEYVYISLVFVIYEALALSAFLYLMIQYVANSAESGSVEEILSKKDKARLPPPWLVFQFIIIRPTMSIISIVCHALNVLCPSSMSLAHPNFWLSFIDIQSMVTAMFGLLLFYRVNRQELNGHRPLLKFTIVKIVVAVSVIQEFVFKLLRTSGTIKATENWSATHVADGLTAFALTIEMTFISIAMAWAYSASEYFTSESPKGTVTQALIDSINFGDFITEMKRSLVFFYTRSRTRNMDQLESLGVNELTAHGSTSHNSSPLVEMSTRVSKKGGTEASGSI</sequence>
<dbReference type="Pfam" id="PF03619">
    <property type="entry name" value="Solute_trans_a"/>
    <property type="match status" value="1"/>
</dbReference>
<keyword evidence="3 6" id="KW-1133">Transmembrane helix</keyword>
<dbReference type="OrthoDB" id="3268424at2759"/>
<feature type="transmembrane region" description="Helical" evidence="6">
    <location>
        <begin position="58"/>
        <end position="76"/>
    </location>
</feature>
<organism evidence="7 8">
    <name type="scientific">Rhizoctonia solani</name>
    <dbReference type="NCBI Taxonomy" id="456999"/>
    <lineage>
        <taxon>Eukaryota</taxon>
        <taxon>Fungi</taxon>
        <taxon>Dikarya</taxon>
        <taxon>Basidiomycota</taxon>
        <taxon>Agaricomycotina</taxon>
        <taxon>Agaricomycetes</taxon>
        <taxon>Cantharellales</taxon>
        <taxon>Ceratobasidiaceae</taxon>
        <taxon>Rhizoctonia</taxon>
    </lineage>
</organism>
<protein>
    <submittedName>
        <fullName evidence="7">Uncharacterized protein</fullName>
    </submittedName>
</protein>
<dbReference type="Proteomes" id="UP000663846">
    <property type="component" value="Unassembled WGS sequence"/>
</dbReference>
<proteinExistence type="predicted"/>
<evidence type="ECO:0000256" key="5">
    <source>
        <dbReference type="SAM" id="MobiDB-lite"/>
    </source>
</evidence>
<comment type="subcellular location">
    <subcellularLocation>
        <location evidence="1">Membrane</location>
        <topology evidence="1">Multi-pass membrane protein</topology>
    </subcellularLocation>
</comment>